<evidence type="ECO:0000256" key="2">
    <source>
        <dbReference type="ARBA" id="ARBA00022679"/>
    </source>
</evidence>
<comment type="catalytic activity">
    <reaction evidence="8">
        <text>apo-[ACP] + CoA = holo-[ACP] + adenosine 3',5'-bisphosphate + H(+)</text>
        <dbReference type="Rhea" id="RHEA:12068"/>
        <dbReference type="Rhea" id="RHEA-COMP:9685"/>
        <dbReference type="Rhea" id="RHEA-COMP:9690"/>
        <dbReference type="ChEBI" id="CHEBI:15378"/>
        <dbReference type="ChEBI" id="CHEBI:29999"/>
        <dbReference type="ChEBI" id="CHEBI:57287"/>
        <dbReference type="ChEBI" id="CHEBI:58343"/>
        <dbReference type="ChEBI" id="CHEBI:64479"/>
        <dbReference type="EC" id="2.7.8.7"/>
    </reaction>
</comment>
<dbReference type="RefSeq" id="WP_344700770.1">
    <property type="nucleotide sequence ID" value="NZ_BAABCK010000011.1"/>
</dbReference>
<evidence type="ECO:0000256" key="1">
    <source>
        <dbReference type="ARBA" id="ARBA00022516"/>
    </source>
</evidence>
<evidence type="ECO:0000313" key="10">
    <source>
        <dbReference type="EMBL" id="GAA3715313.1"/>
    </source>
</evidence>
<keyword evidence="2 8" id="KW-0808">Transferase</keyword>
<evidence type="ECO:0000259" key="9">
    <source>
        <dbReference type="Pfam" id="PF01648"/>
    </source>
</evidence>
<protein>
    <recommendedName>
        <fullName evidence="8">Holo-[acyl-carrier-protein] synthase</fullName>
        <shortName evidence="8">Holo-ACP synthase</shortName>
        <ecNumber evidence="8">2.7.8.7</ecNumber>
    </recommendedName>
    <alternativeName>
        <fullName evidence="8">4'-phosphopantetheinyl transferase AcpS</fullName>
    </alternativeName>
</protein>
<gene>
    <name evidence="8 10" type="primary">acpS</name>
    <name evidence="10" type="ORF">GCM10022378_02130</name>
</gene>
<keyword evidence="3 8" id="KW-0479">Metal-binding</keyword>
<keyword evidence="1 8" id="KW-0444">Lipid biosynthesis</keyword>
<organism evidence="10 11">
    <name type="scientific">Salinicoccus jeotgali</name>
    <dbReference type="NCBI Taxonomy" id="381634"/>
    <lineage>
        <taxon>Bacteria</taxon>
        <taxon>Bacillati</taxon>
        <taxon>Bacillota</taxon>
        <taxon>Bacilli</taxon>
        <taxon>Bacillales</taxon>
        <taxon>Staphylococcaceae</taxon>
        <taxon>Salinicoccus</taxon>
    </lineage>
</organism>
<feature type="binding site" evidence="8">
    <location>
        <position position="8"/>
    </location>
    <ligand>
        <name>Mg(2+)</name>
        <dbReference type="ChEBI" id="CHEBI:18420"/>
    </ligand>
</feature>
<dbReference type="HAMAP" id="MF_00101">
    <property type="entry name" value="AcpS"/>
    <property type="match status" value="1"/>
</dbReference>
<dbReference type="NCBIfam" id="TIGR00516">
    <property type="entry name" value="acpS"/>
    <property type="match status" value="1"/>
</dbReference>
<comment type="similarity">
    <text evidence="8">Belongs to the P-Pant transferase superfamily. AcpS family.</text>
</comment>
<accession>A0ABP7E9V2</accession>
<evidence type="ECO:0000256" key="8">
    <source>
        <dbReference type="HAMAP-Rule" id="MF_00101"/>
    </source>
</evidence>
<dbReference type="InterPro" id="IPR002582">
    <property type="entry name" value="ACPS"/>
</dbReference>
<feature type="binding site" evidence="8">
    <location>
        <position position="59"/>
    </location>
    <ligand>
        <name>Mg(2+)</name>
        <dbReference type="ChEBI" id="CHEBI:18420"/>
    </ligand>
</feature>
<keyword evidence="5 8" id="KW-0460">Magnesium</keyword>
<evidence type="ECO:0000313" key="11">
    <source>
        <dbReference type="Proteomes" id="UP001500920"/>
    </source>
</evidence>
<comment type="caution">
    <text evidence="10">The sequence shown here is derived from an EMBL/GenBank/DDBJ whole genome shotgun (WGS) entry which is preliminary data.</text>
</comment>
<evidence type="ECO:0000256" key="5">
    <source>
        <dbReference type="ARBA" id="ARBA00022842"/>
    </source>
</evidence>
<keyword evidence="4 8" id="KW-0276">Fatty acid metabolism</keyword>
<dbReference type="Gene3D" id="3.90.470.20">
    <property type="entry name" value="4'-phosphopantetheinyl transferase domain"/>
    <property type="match status" value="1"/>
</dbReference>
<keyword evidence="11" id="KW-1185">Reference proteome</keyword>
<feature type="domain" description="4'-phosphopantetheinyl transferase" evidence="9">
    <location>
        <begin position="4"/>
        <end position="110"/>
    </location>
</feature>
<evidence type="ECO:0000256" key="7">
    <source>
        <dbReference type="ARBA" id="ARBA00023160"/>
    </source>
</evidence>
<name>A0ABP7E9V2_9STAP</name>
<reference evidence="11" key="1">
    <citation type="journal article" date="2019" name="Int. J. Syst. Evol. Microbiol.">
        <title>The Global Catalogue of Microorganisms (GCM) 10K type strain sequencing project: providing services to taxonomists for standard genome sequencing and annotation.</title>
        <authorList>
            <consortium name="The Broad Institute Genomics Platform"/>
            <consortium name="The Broad Institute Genome Sequencing Center for Infectious Disease"/>
            <person name="Wu L."/>
            <person name="Ma J."/>
        </authorList>
    </citation>
    <scope>NUCLEOTIDE SEQUENCE [LARGE SCALE GENOMIC DNA]</scope>
    <source>
        <strain evidence="11">JCM 16981</strain>
    </source>
</reference>
<keyword evidence="6 8" id="KW-0443">Lipid metabolism</keyword>
<evidence type="ECO:0000256" key="6">
    <source>
        <dbReference type="ARBA" id="ARBA00023098"/>
    </source>
</evidence>
<dbReference type="InterPro" id="IPR008278">
    <property type="entry name" value="4-PPantetheinyl_Trfase_dom"/>
</dbReference>
<keyword evidence="8" id="KW-0963">Cytoplasm</keyword>
<dbReference type="Proteomes" id="UP001500920">
    <property type="component" value="Unassembled WGS sequence"/>
</dbReference>
<dbReference type="SUPFAM" id="SSF56214">
    <property type="entry name" value="4'-phosphopantetheinyl transferase"/>
    <property type="match status" value="1"/>
</dbReference>
<dbReference type="InterPro" id="IPR037143">
    <property type="entry name" value="4-PPantetheinyl_Trfase_dom_sf"/>
</dbReference>
<keyword evidence="7 8" id="KW-0275">Fatty acid biosynthesis</keyword>
<dbReference type="Pfam" id="PF01648">
    <property type="entry name" value="ACPS"/>
    <property type="match status" value="1"/>
</dbReference>
<evidence type="ECO:0000256" key="3">
    <source>
        <dbReference type="ARBA" id="ARBA00022723"/>
    </source>
</evidence>
<comment type="function">
    <text evidence="8">Transfers the 4'-phosphopantetheine moiety from coenzyme A to a Ser of acyl-carrier-protein.</text>
</comment>
<dbReference type="InterPro" id="IPR004568">
    <property type="entry name" value="Ppantetheine-prot_Trfase_dom"/>
</dbReference>
<comment type="cofactor">
    <cofactor evidence="8">
        <name>Mg(2+)</name>
        <dbReference type="ChEBI" id="CHEBI:18420"/>
    </cofactor>
</comment>
<dbReference type="EMBL" id="BAABCK010000011">
    <property type="protein sequence ID" value="GAA3715313.1"/>
    <property type="molecule type" value="Genomic_DNA"/>
</dbReference>
<comment type="subcellular location">
    <subcellularLocation>
        <location evidence="8">Cytoplasm</location>
    </subcellularLocation>
</comment>
<dbReference type="NCBIfam" id="TIGR00556">
    <property type="entry name" value="pantethn_trn"/>
    <property type="match status" value="1"/>
</dbReference>
<dbReference type="EC" id="2.7.8.7" evidence="8"/>
<proteinExistence type="inferred from homology"/>
<sequence length="120" mass="13282">MIRGLGTDIIEIERIKAAEDKGGRLSKRILSEEEMEVYRTLSSEKRRMEYLAGRFAVKEAYSKALGSGIGERITFSDITCLNDEAGKPFISGEECAHVSISHSNHYATATVILENKGRGD</sequence>
<evidence type="ECO:0000256" key="4">
    <source>
        <dbReference type="ARBA" id="ARBA00022832"/>
    </source>
</evidence>